<keyword evidence="2" id="KW-0964">Secreted</keyword>
<dbReference type="InterPro" id="IPR050111">
    <property type="entry name" value="C-type_lectin/snaclec_domain"/>
</dbReference>
<name>A0A803TJ68_ANOCA</name>
<dbReference type="Proteomes" id="UP000001646">
    <property type="component" value="Chromosome 1"/>
</dbReference>
<dbReference type="Ensembl" id="ENSACAT00000052012.1">
    <property type="protein sequence ID" value="ENSACAP00000035258.1"/>
    <property type="gene ID" value="ENSACAG00000028609.2"/>
</dbReference>
<evidence type="ECO:0000313" key="5">
    <source>
        <dbReference type="Ensembl" id="ENSACAP00000035258.1"/>
    </source>
</evidence>
<dbReference type="CDD" id="cd00037">
    <property type="entry name" value="CLECT"/>
    <property type="match status" value="1"/>
</dbReference>
<organism evidence="5 6">
    <name type="scientific">Anolis carolinensis</name>
    <name type="common">Green anole</name>
    <name type="synonym">American chameleon</name>
    <dbReference type="NCBI Taxonomy" id="28377"/>
    <lineage>
        <taxon>Eukaryota</taxon>
        <taxon>Metazoa</taxon>
        <taxon>Chordata</taxon>
        <taxon>Craniata</taxon>
        <taxon>Vertebrata</taxon>
        <taxon>Euteleostomi</taxon>
        <taxon>Lepidosauria</taxon>
        <taxon>Squamata</taxon>
        <taxon>Bifurcata</taxon>
        <taxon>Unidentata</taxon>
        <taxon>Episquamata</taxon>
        <taxon>Toxicofera</taxon>
        <taxon>Iguania</taxon>
        <taxon>Dactyloidae</taxon>
        <taxon>Anolis</taxon>
    </lineage>
</organism>
<keyword evidence="6" id="KW-1185">Reference proteome</keyword>
<comment type="subcellular location">
    <subcellularLocation>
        <location evidence="1">Secreted</location>
    </subcellularLocation>
</comment>
<dbReference type="SUPFAM" id="SSF56436">
    <property type="entry name" value="C-type lectin-like"/>
    <property type="match status" value="1"/>
</dbReference>
<evidence type="ECO:0000256" key="1">
    <source>
        <dbReference type="ARBA" id="ARBA00004613"/>
    </source>
</evidence>
<dbReference type="Gene3D" id="3.10.100.10">
    <property type="entry name" value="Mannose-Binding Protein A, subunit A"/>
    <property type="match status" value="1"/>
</dbReference>
<feature type="domain" description="C-type lectin" evidence="4">
    <location>
        <begin position="43"/>
        <end position="167"/>
    </location>
</feature>
<dbReference type="PRINTS" id="PR01504">
    <property type="entry name" value="PNCREATITSAP"/>
</dbReference>
<dbReference type="PANTHER" id="PTHR22803">
    <property type="entry name" value="MANNOSE, PHOSPHOLIPASE, LECTIN RECEPTOR RELATED"/>
    <property type="match status" value="1"/>
</dbReference>
<dbReference type="InterPro" id="IPR016187">
    <property type="entry name" value="CTDL_fold"/>
</dbReference>
<reference evidence="5" key="3">
    <citation type="submission" date="2025-09" db="UniProtKB">
        <authorList>
            <consortium name="Ensembl"/>
        </authorList>
    </citation>
    <scope>IDENTIFICATION</scope>
</reference>
<keyword evidence="3" id="KW-1015">Disulfide bond</keyword>
<dbReference type="KEGG" id="acs:100564895"/>
<evidence type="ECO:0000259" key="4">
    <source>
        <dbReference type="PROSITE" id="PS50041"/>
    </source>
</evidence>
<accession>A0A803TJ68</accession>
<sequence>MSQYYSLPHLIPEWLLPHEQSPGISSETCLCTRGFCGKGWVQYMNACYKVEKKPKNWNEAEMACQRYGTHAHLASIHSTEENDFIFHLMGKPLDRLNGEAYWIGGHDTFKEGTFVWTDGSRFDFQSFFPTEPNGLPGEHYLGSWYLQNGHITWNDYPIQMKFPSVCKYYLANGMYRDSTGPKQR</sequence>
<dbReference type="Pfam" id="PF00059">
    <property type="entry name" value="Lectin_C"/>
    <property type="match status" value="1"/>
</dbReference>
<dbReference type="OrthoDB" id="418245at2759"/>
<dbReference type="GO" id="GO:0005576">
    <property type="term" value="C:extracellular region"/>
    <property type="evidence" value="ECO:0007669"/>
    <property type="project" value="UniProtKB-SubCell"/>
</dbReference>
<evidence type="ECO:0000256" key="2">
    <source>
        <dbReference type="ARBA" id="ARBA00022525"/>
    </source>
</evidence>
<dbReference type="AlphaFoldDB" id="A0A803TJ68"/>
<dbReference type="InterPro" id="IPR016186">
    <property type="entry name" value="C-type_lectin-like/link_sf"/>
</dbReference>
<dbReference type="GO" id="GO:0006898">
    <property type="term" value="P:receptor-mediated endocytosis"/>
    <property type="evidence" value="ECO:0000318"/>
    <property type="project" value="GO_Central"/>
</dbReference>
<dbReference type="InParanoid" id="A0A803TJ68"/>
<evidence type="ECO:0000313" key="6">
    <source>
        <dbReference type="Proteomes" id="UP000001646"/>
    </source>
</evidence>
<dbReference type="PROSITE" id="PS50041">
    <property type="entry name" value="C_TYPE_LECTIN_2"/>
    <property type="match status" value="1"/>
</dbReference>
<dbReference type="GeneTree" id="ENSGT00940000161814"/>
<proteinExistence type="predicted"/>
<dbReference type="SMART" id="SM00034">
    <property type="entry name" value="CLECT"/>
    <property type="match status" value="1"/>
</dbReference>
<protein>
    <recommendedName>
        <fullName evidence="4">C-type lectin domain-containing protein</fullName>
    </recommendedName>
</protein>
<evidence type="ECO:0000256" key="3">
    <source>
        <dbReference type="ARBA" id="ARBA00023157"/>
    </source>
</evidence>
<reference evidence="5" key="2">
    <citation type="submission" date="2025-08" db="UniProtKB">
        <authorList>
            <consortium name="Ensembl"/>
        </authorList>
    </citation>
    <scope>IDENTIFICATION</scope>
</reference>
<dbReference type="Bgee" id="ENSACAG00000028609">
    <property type="expression patterns" value="Expressed in adrenal gland and 2 other cell types or tissues"/>
</dbReference>
<gene>
    <name evidence="5" type="primary">LOC100564496</name>
</gene>
<dbReference type="GO" id="GO:0038023">
    <property type="term" value="F:signaling receptor activity"/>
    <property type="evidence" value="ECO:0000318"/>
    <property type="project" value="GO_Central"/>
</dbReference>
<dbReference type="InterPro" id="IPR001304">
    <property type="entry name" value="C-type_lectin-like"/>
</dbReference>
<dbReference type="GO" id="GO:0005886">
    <property type="term" value="C:plasma membrane"/>
    <property type="evidence" value="ECO:0000318"/>
    <property type="project" value="GO_Central"/>
</dbReference>
<reference evidence="5 6" key="1">
    <citation type="submission" date="2009-12" db="EMBL/GenBank/DDBJ databases">
        <title>The Genome Sequence of Anolis carolinensis (Green Anole Lizard).</title>
        <authorList>
            <consortium name="The Genome Sequencing Platform"/>
            <person name="Di Palma F."/>
            <person name="Alfoldi J."/>
            <person name="Heiman D."/>
            <person name="Young S."/>
            <person name="Grabherr M."/>
            <person name="Johnson J."/>
            <person name="Lander E.S."/>
            <person name="Lindblad-Toh K."/>
        </authorList>
    </citation>
    <scope>NUCLEOTIDE SEQUENCE [LARGE SCALE GENOMIC DNA]</scope>
    <source>
        <strain evidence="5 6">JBL SC #1</strain>
    </source>
</reference>